<dbReference type="RefSeq" id="WP_045273011.1">
    <property type="nucleotide sequence ID" value="NZ_JYIX01000038.1"/>
</dbReference>
<dbReference type="PATRIC" id="fig|582680.6.peg.3006"/>
<keyword evidence="3" id="KW-1185">Reference proteome</keyword>
<gene>
    <name evidence="2" type="ORF">RS86_02927</name>
</gene>
<feature type="transmembrane region" description="Helical" evidence="1">
    <location>
        <begin position="75"/>
        <end position="94"/>
    </location>
</feature>
<feature type="transmembrane region" description="Helical" evidence="1">
    <location>
        <begin position="106"/>
        <end position="127"/>
    </location>
</feature>
<protein>
    <submittedName>
        <fullName evidence="2">Uncharacterized protein</fullName>
    </submittedName>
</protein>
<feature type="transmembrane region" description="Helical" evidence="1">
    <location>
        <begin position="139"/>
        <end position="163"/>
    </location>
</feature>
<proteinExistence type="predicted"/>
<evidence type="ECO:0000313" key="3">
    <source>
        <dbReference type="Proteomes" id="UP000033740"/>
    </source>
</evidence>
<comment type="caution">
    <text evidence="2">The sequence shown here is derived from an EMBL/GenBank/DDBJ whole genome shotgun (WGS) entry which is preliminary data.</text>
</comment>
<dbReference type="Proteomes" id="UP000033740">
    <property type="component" value="Unassembled WGS sequence"/>
</dbReference>
<keyword evidence="1" id="KW-0472">Membrane</keyword>
<evidence type="ECO:0000313" key="2">
    <source>
        <dbReference type="EMBL" id="KJL31652.1"/>
    </source>
</evidence>
<sequence length="182" mass="19659">MSASVFASPRTSSEPMAFTIQEFIRGTAFAWIIFVLGAELAYAVDAATPVPGLVYESFNGLTGEALFWSRVGNSFLFIAPFSFVLACVLAPLGLGVGNGLRRTDNVYVHSAMFLILGAGIGLAWWVLCRFLWVDPMRPFAIGVAIAVALALPTGWNITARIALRRDARRRSLVDAGSIGFVR</sequence>
<name>A0A0F0LEK6_9MICO</name>
<reference evidence="2 3" key="1">
    <citation type="submission" date="2015-02" db="EMBL/GenBank/DDBJ databases">
        <title>Draft genome sequences of ten Microbacterium spp. with emphasis on heavy metal contaminated environments.</title>
        <authorList>
            <person name="Corretto E."/>
        </authorList>
    </citation>
    <scope>NUCLEOTIDE SEQUENCE [LARGE SCALE GENOMIC DNA]</scope>
    <source>
        <strain evidence="2 3">ARN176</strain>
    </source>
</reference>
<evidence type="ECO:0000256" key="1">
    <source>
        <dbReference type="SAM" id="Phobius"/>
    </source>
</evidence>
<keyword evidence="1" id="KW-1133">Transmembrane helix</keyword>
<dbReference type="STRING" id="582680.RS86_02927"/>
<keyword evidence="1" id="KW-0812">Transmembrane</keyword>
<dbReference type="EMBL" id="JYIX01000038">
    <property type="protein sequence ID" value="KJL31652.1"/>
    <property type="molecule type" value="Genomic_DNA"/>
</dbReference>
<dbReference type="AlphaFoldDB" id="A0A0F0LEK6"/>
<organism evidence="2 3">
    <name type="scientific">Microbacterium azadirachtae</name>
    <dbReference type="NCBI Taxonomy" id="582680"/>
    <lineage>
        <taxon>Bacteria</taxon>
        <taxon>Bacillati</taxon>
        <taxon>Actinomycetota</taxon>
        <taxon>Actinomycetes</taxon>
        <taxon>Micrococcales</taxon>
        <taxon>Microbacteriaceae</taxon>
        <taxon>Microbacterium</taxon>
    </lineage>
</organism>
<accession>A0A0F0LEK6</accession>
<feature type="transmembrane region" description="Helical" evidence="1">
    <location>
        <begin position="23"/>
        <end position="44"/>
    </location>
</feature>